<dbReference type="Pfam" id="PF13087">
    <property type="entry name" value="AAA_12"/>
    <property type="match status" value="1"/>
</dbReference>
<dbReference type="GO" id="GO:0016787">
    <property type="term" value="F:hydrolase activity"/>
    <property type="evidence" value="ECO:0007669"/>
    <property type="project" value="UniProtKB-KW"/>
</dbReference>
<keyword evidence="2" id="KW-0378">Hydrolase</keyword>
<evidence type="ECO:0000256" key="2">
    <source>
        <dbReference type="ARBA" id="ARBA00022801"/>
    </source>
</evidence>
<evidence type="ECO:0000259" key="6">
    <source>
        <dbReference type="Pfam" id="PF13087"/>
    </source>
</evidence>
<keyword evidence="1" id="KW-0547">Nucleotide-binding</keyword>
<keyword evidence="4" id="KW-0067">ATP-binding</keyword>
<accession>A0A4U6QIV8</accession>
<protein>
    <submittedName>
        <fullName evidence="7">AAA family ATPase</fullName>
    </submittedName>
</protein>
<evidence type="ECO:0000256" key="5">
    <source>
        <dbReference type="SAM" id="Coils"/>
    </source>
</evidence>
<name>A0A4U6QIV8_9ACTN</name>
<dbReference type="InterPro" id="IPR027417">
    <property type="entry name" value="P-loop_NTPase"/>
</dbReference>
<dbReference type="PANTHER" id="PTHR43788:SF8">
    <property type="entry name" value="DNA-BINDING PROTEIN SMUBP-2"/>
    <property type="match status" value="1"/>
</dbReference>
<organism evidence="7 8">
    <name type="scientific">Nakamurella flava</name>
    <dbReference type="NCBI Taxonomy" id="2576308"/>
    <lineage>
        <taxon>Bacteria</taxon>
        <taxon>Bacillati</taxon>
        <taxon>Actinomycetota</taxon>
        <taxon>Actinomycetes</taxon>
        <taxon>Nakamurellales</taxon>
        <taxon>Nakamurellaceae</taxon>
        <taxon>Nakamurella</taxon>
    </lineage>
</organism>
<evidence type="ECO:0000256" key="1">
    <source>
        <dbReference type="ARBA" id="ARBA00022741"/>
    </source>
</evidence>
<dbReference type="PANTHER" id="PTHR43788">
    <property type="entry name" value="DNA2/NAM7 HELICASE FAMILY MEMBER"/>
    <property type="match status" value="1"/>
</dbReference>
<dbReference type="RefSeq" id="WP_137447671.1">
    <property type="nucleotide sequence ID" value="NZ_SZZH01000001.1"/>
</dbReference>
<comment type="caution">
    <text evidence="7">The sequence shown here is derived from an EMBL/GenBank/DDBJ whole genome shotgun (WGS) entry which is preliminary data.</text>
</comment>
<feature type="domain" description="DNA2/NAM7 helicase-like C-terminal" evidence="6">
    <location>
        <begin position="962"/>
        <end position="1045"/>
    </location>
</feature>
<dbReference type="InterPro" id="IPR041679">
    <property type="entry name" value="DNA2/NAM7-like_C"/>
</dbReference>
<keyword evidence="5" id="KW-0175">Coiled coil</keyword>
<evidence type="ECO:0000313" key="7">
    <source>
        <dbReference type="EMBL" id="TKV60367.1"/>
    </source>
</evidence>
<sequence>MSDARGQDDRLRVLQFWWTSELFSPQSIPTLTSASTRPADRQTVRWSPNEPLPWERLTPPPRLRGTERVWRHTVYLGVYPLEATYESLHHAFGEDRDAYDERPGGESACAALVADQAGFLVPDSVVLSSALWAVGRIRSPGIRDPGWADGFDRAARELLEAVDDFEGRRREKTGSDGPPALDRDAMTGLLAIAHSIAGVDGLTELATAQVVIDSRAISVRREEDAVDTDFLNSFFLDDLRQVRTQVAKGDIGAALAAYLTPEHRVDPGRRLDVVERPAVVEAGVVVERLPPGRWPSEPGHPLALSQQFAVNQALNDLGPTRGLMGVNGPPGTGKTTMLRDVLAGNVVERARRLASYATTDAAFTPVTHRWNAQDGPPRRVRQLRPELTGFEMVVASANNAAVENVTTEIPADKAIAKCWQGSADYFGSLATEILKASAKDQPEEAPPLTAWGLVAARLGNRKNRSDFRSTFWFDKKDPRTKETVPGSVPAMQTRLQQWHRGQVPHRTWGQARELFDQSYQRVLSLTAERRRAQERLRRLQPLRDEERSNIERIARDREALAAIERAWADGHASMIHADSVRAAAVDNHDRQLMAKPGVLEIIFSFGAALRKWRPELDRLGQALRDAQDRHHRATALCDQLRQSAERSRADLQSAEQRAQRIRQELKILQVDLSTDESRYGLCYPGSGWTGDARELHAPWLDAELDTARSELFLAALRLHEDFLACAASDLLDGLRAAVEVVAGSVPPKLEDEKRRAAWQLFFFVVPLISTTFASVGRMMTGLGREALGWLFIDEAGQASPQYAVGSIWRAQRVLAVGDPLQLQPVVTIPPKAQRDIAGFYRVSGVWLPPRASVQTLADRVAATGTFLPQGDDQVWVSAPLRVHRRCDDPMFGVSNRIAYGNIMVNGVRRKSDKFGDEDAEKLVWPSFWANTAAVQAGTHVQPGQMERLRGALSYVSGMDIPLSEVIAISPFREVADRLAALAHEYPGLRAGTIHTAQGREADVVILVLGGDPSRPGAQVWASSSPNLVNVAVSRAKRRLYVIGDRDAWGRYPHFRELAQALPTR</sequence>
<dbReference type="OrthoDB" id="3197455at2"/>
<gene>
    <name evidence="7" type="ORF">FDO65_01220</name>
</gene>
<dbReference type="SUPFAM" id="SSF52540">
    <property type="entry name" value="P-loop containing nucleoside triphosphate hydrolases"/>
    <property type="match status" value="1"/>
</dbReference>
<keyword evidence="8" id="KW-1185">Reference proteome</keyword>
<proteinExistence type="predicted"/>
<dbReference type="GO" id="GO:0043139">
    <property type="term" value="F:5'-3' DNA helicase activity"/>
    <property type="evidence" value="ECO:0007669"/>
    <property type="project" value="TreeGrafter"/>
</dbReference>
<evidence type="ECO:0000313" key="8">
    <source>
        <dbReference type="Proteomes" id="UP000306985"/>
    </source>
</evidence>
<dbReference type="GO" id="GO:0005524">
    <property type="term" value="F:ATP binding"/>
    <property type="evidence" value="ECO:0007669"/>
    <property type="project" value="UniProtKB-KW"/>
</dbReference>
<reference evidence="7 8" key="1">
    <citation type="submission" date="2019-05" db="EMBL/GenBank/DDBJ databases">
        <title>Nakamurella sp. N5BH11, whole genome shotgun sequence.</title>
        <authorList>
            <person name="Tuo L."/>
        </authorList>
    </citation>
    <scope>NUCLEOTIDE SEQUENCE [LARGE SCALE GENOMIC DNA]</scope>
    <source>
        <strain evidence="7 8">N5BH11</strain>
    </source>
</reference>
<evidence type="ECO:0000256" key="4">
    <source>
        <dbReference type="ARBA" id="ARBA00022840"/>
    </source>
</evidence>
<dbReference type="Proteomes" id="UP000306985">
    <property type="component" value="Unassembled WGS sequence"/>
</dbReference>
<keyword evidence="3" id="KW-0347">Helicase</keyword>
<dbReference type="InterPro" id="IPR050534">
    <property type="entry name" value="Coronavir_polyprotein_1ab"/>
</dbReference>
<dbReference type="AlphaFoldDB" id="A0A4U6QIV8"/>
<dbReference type="Gene3D" id="3.40.50.300">
    <property type="entry name" value="P-loop containing nucleotide triphosphate hydrolases"/>
    <property type="match status" value="3"/>
</dbReference>
<evidence type="ECO:0000256" key="3">
    <source>
        <dbReference type="ARBA" id="ARBA00022806"/>
    </source>
</evidence>
<feature type="coiled-coil region" evidence="5">
    <location>
        <begin position="623"/>
        <end position="671"/>
    </location>
</feature>
<dbReference type="EMBL" id="SZZH01000001">
    <property type="protein sequence ID" value="TKV60367.1"/>
    <property type="molecule type" value="Genomic_DNA"/>
</dbReference>